<gene>
    <name evidence="1" type="ORF">DIC66_06355</name>
</gene>
<keyword evidence="2" id="KW-1185">Reference proteome</keyword>
<dbReference type="InterPro" id="IPR006439">
    <property type="entry name" value="HAD-SF_hydro_IA"/>
</dbReference>
<dbReference type="SUPFAM" id="SSF56784">
    <property type="entry name" value="HAD-like"/>
    <property type="match status" value="1"/>
</dbReference>
<dbReference type="OrthoDB" id="9797415at2"/>
<evidence type="ECO:0000313" key="2">
    <source>
        <dbReference type="Proteomes" id="UP000260665"/>
    </source>
</evidence>
<dbReference type="InterPro" id="IPR023214">
    <property type="entry name" value="HAD_sf"/>
</dbReference>
<evidence type="ECO:0000313" key="1">
    <source>
        <dbReference type="EMBL" id="RFO97491.1"/>
    </source>
</evidence>
<name>A0A3E1RE34_9BURK</name>
<organism evidence="1 2">
    <name type="scientific">Rhodoferax lacus</name>
    <dbReference type="NCBI Taxonomy" id="2184758"/>
    <lineage>
        <taxon>Bacteria</taxon>
        <taxon>Pseudomonadati</taxon>
        <taxon>Pseudomonadota</taxon>
        <taxon>Betaproteobacteria</taxon>
        <taxon>Burkholderiales</taxon>
        <taxon>Comamonadaceae</taxon>
        <taxon>Rhodoferax</taxon>
    </lineage>
</organism>
<reference evidence="1 2" key="1">
    <citation type="submission" date="2018-05" db="EMBL/GenBank/DDBJ databases">
        <title>Rhodoferax soyangensis sp.nov., isolated from an oligotrophic freshwater lake.</title>
        <authorList>
            <person name="Park M."/>
        </authorList>
    </citation>
    <scope>NUCLEOTIDE SEQUENCE [LARGE SCALE GENOMIC DNA]</scope>
    <source>
        <strain evidence="1 2">IMCC26218</strain>
    </source>
</reference>
<dbReference type="PANTHER" id="PTHR43611:SF3">
    <property type="entry name" value="FLAVIN MONONUCLEOTIDE HYDROLASE 1, CHLOROPLATIC"/>
    <property type="match status" value="1"/>
</dbReference>
<dbReference type="PANTHER" id="PTHR43611">
    <property type="entry name" value="ALPHA-D-GLUCOSE 1-PHOSPHATE PHOSPHATASE"/>
    <property type="match status" value="1"/>
</dbReference>
<comment type="caution">
    <text evidence="1">The sequence shown here is derived from an EMBL/GenBank/DDBJ whole genome shotgun (WGS) entry which is preliminary data.</text>
</comment>
<dbReference type="Gene3D" id="3.40.50.1000">
    <property type="entry name" value="HAD superfamily/HAD-like"/>
    <property type="match status" value="1"/>
</dbReference>
<dbReference type="Proteomes" id="UP000260665">
    <property type="component" value="Unassembled WGS sequence"/>
</dbReference>
<dbReference type="RefSeq" id="WP_117175214.1">
    <property type="nucleotide sequence ID" value="NZ_QFZK01000003.1"/>
</dbReference>
<dbReference type="NCBIfam" id="TIGR01509">
    <property type="entry name" value="HAD-SF-IA-v3"/>
    <property type="match status" value="1"/>
</dbReference>
<sequence>MNVVFDFGAVLFTWRPADIVADVFPERAGTEADARQLAHAVFSHQDWHNFDRGLMEMDNVISRTASRLRLDPARLQALVYSIGERLQPMQDTVAVLRSLHDRRQLGERAQSESGGSVRGLYFLSNMPVPYARELEQKHAFLGQFDGGIFSGDVLCSKPDPGIYSLLQSRYGLVPGSTVFIDDLKANVDAARALGWAGIHFTSAEQLTEELKLQCSL</sequence>
<dbReference type="EMBL" id="QFZK01000003">
    <property type="protein sequence ID" value="RFO97491.1"/>
    <property type="molecule type" value="Genomic_DNA"/>
</dbReference>
<accession>A0A3E1RE34</accession>
<proteinExistence type="predicted"/>
<dbReference type="CDD" id="cd02603">
    <property type="entry name" value="HAD_sEH-N_like"/>
    <property type="match status" value="1"/>
</dbReference>
<protein>
    <submittedName>
        <fullName evidence="1">Haloacid dehalogenase</fullName>
    </submittedName>
</protein>
<dbReference type="AlphaFoldDB" id="A0A3E1RE34"/>
<dbReference type="InterPro" id="IPR036412">
    <property type="entry name" value="HAD-like_sf"/>
</dbReference>